<dbReference type="GO" id="GO:0003729">
    <property type="term" value="F:mRNA binding"/>
    <property type="evidence" value="ECO:0007669"/>
    <property type="project" value="TreeGrafter"/>
</dbReference>
<dbReference type="GO" id="GO:0031499">
    <property type="term" value="C:TRAMP complex"/>
    <property type="evidence" value="ECO:0007669"/>
    <property type="project" value="TreeGrafter"/>
</dbReference>
<evidence type="ECO:0000256" key="3">
    <source>
        <dbReference type="ARBA" id="ARBA00022723"/>
    </source>
</evidence>
<evidence type="ECO:0000256" key="2">
    <source>
        <dbReference type="ARBA" id="ARBA00012388"/>
    </source>
</evidence>
<dbReference type="CDD" id="cd05402">
    <property type="entry name" value="NT_PAP_TUTase"/>
    <property type="match status" value="1"/>
</dbReference>
<feature type="compositionally biased region" description="Basic and acidic residues" evidence="5">
    <location>
        <begin position="23"/>
        <end position="34"/>
    </location>
</feature>
<dbReference type="GO" id="GO:0005730">
    <property type="term" value="C:nucleolus"/>
    <property type="evidence" value="ECO:0007669"/>
    <property type="project" value="TreeGrafter"/>
</dbReference>
<feature type="compositionally biased region" description="Pro residues" evidence="5">
    <location>
        <begin position="1"/>
        <end position="13"/>
    </location>
</feature>
<accession>A0A9P7YKW0</accession>
<dbReference type="SUPFAM" id="SSF81631">
    <property type="entry name" value="PAP/OAS1 substrate-binding domain"/>
    <property type="match status" value="1"/>
</dbReference>
<dbReference type="EC" id="2.7.7.19" evidence="2"/>
<evidence type="ECO:0000259" key="7">
    <source>
        <dbReference type="Pfam" id="PF22600"/>
    </source>
</evidence>
<feature type="region of interest" description="Disordered" evidence="5">
    <location>
        <begin position="1"/>
        <end position="449"/>
    </location>
</feature>
<dbReference type="InterPro" id="IPR043519">
    <property type="entry name" value="NT_sf"/>
</dbReference>
<name>A0A9P7YKW0_9HELO</name>
<organism evidence="8 9">
    <name type="scientific">Amylocarpus encephaloides</name>
    <dbReference type="NCBI Taxonomy" id="45428"/>
    <lineage>
        <taxon>Eukaryota</taxon>
        <taxon>Fungi</taxon>
        <taxon>Dikarya</taxon>
        <taxon>Ascomycota</taxon>
        <taxon>Pezizomycotina</taxon>
        <taxon>Leotiomycetes</taxon>
        <taxon>Helotiales</taxon>
        <taxon>Helotiales incertae sedis</taxon>
        <taxon>Amylocarpus</taxon>
    </lineage>
</organism>
<dbReference type="GO" id="GO:0046872">
    <property type="term" value="F:metal ion binding"/>
    <property type="evidence" value="ECO:0007669"/>
    <property type="project" value="UniProtKB-KW"/>
</dbReference>
<gene>
    <name evidence="8" type="ORF">BJ875DRAFT_541977</name>
</gene>
<dbReference type="GO" id="GO:0043634">
    <property type="term" value="P:polyadenylation-dependent ncRNA catabolic process"/>
    <property type="evidence" value="ECO:0007669"/>
    <property type="project" value="TreeGrafter"/>
</dbReference>
<reference evidence="8" key="1">
    <citation type="journal article" date="2021" name="IMA Fungus">
        <title>Genomic characterization of three marine fungi, including Emericellopsis atlantica sp. nov. with signatures of a generalist lifestyle and marine biomass degradation.</title>
        <authorList>
            <person name="Hagestad O.C."/>
            <person name="Hou L."/>
            <person name="Andersen J.H."/>
            <person name="Hansen E.H."/>
            <person name="Altermark B."/>
            <person name="Li C."/>
            <person name="Kuhnert E."/>
            <person name="Cox R.J."/>
            <person name="Crous P.W."/>
            <person name="Spatafora J.W."/>
            <person name="Lail K."/>
            <person name="Amirebrahimi M."/>
            <person name="Lipzen A."/>
            <person name="Pangilinan J."/>
            <person name="Andreopoulos W."/>
            <person name="Hayes R.D."/>
            <person name="Ng V."/>
            <person name="Grigoriev I.V."/>
            <person name="Jackson S.A."/>
            <person name="Sutton T.D.S."/>
            <person name="Dobson A.D.W."/>
            <person name="Rama T."/>
        </authorList>
    </citation>
    <scope>NUCLEOTIDE SEQUENCE</scope>
    <source>
        <strain evidence="8">TRa018bII</strain>
    </source>
</reference>
<feature type="compositionally biased region" description="Acidic residues" evidence="5">
    <location>
        <begin position="212"/>
        <end position="228"/>
    </location>
</feature>
<feature type="compositionally biased region" description="Low complexity" evidence="5">
    <location>
        <begin position="388"/>
        <end position="406"/>
    </location>
</feature>
<dbReference type="Proteomes" id="UP000824998">
    <property type="component" value="Unassembled WGS sequence"/>
</dbReference>
<proteinExistence type="inferred from homology"/>
<keyword evidence="3" id="KW-0479">Metal-binding</keyword>
<dbReference type="SUPFAM" id="SSF81301">
    <property type="entry name" value="Nucleotidyltransferase"/>
    <property type="match status" value="1"/>
</dbReference>
<feature type="domain" description="Poly(A) RNA polymerase mitochondrial-like central palm" evidence="7">
    <location>
        <begin position="477"/>
        <end position="612"/>
    </location>
</feature>
<dbReference type="Pfam" id="PF22600">
    <property type="entry name" value="MTPAP-like_central"/>
    <property type="match status" value="1"/>
</dbReference>
<dbReference type="GO" id="GO:1990817">
    <property type="term" value="F:poly(A) RNA polymerase activity"/>
    <property type="evidence" value="ECO:0007669"/>
    <property type="project" value="UniProtKB-EC"/>
</dbReference>
<feature type="compositionally biased region" description="Polar residues" evidence="5">
    <location>
        <begin position="337"/>
        <end position="353"/>
    </location>
</feature>
<dbReference type="Pfam" id="PF03828">
    <property type="entry name" value="PAP_assoc"/>
    <property type="match status" value="1"/>
</dbReference>
<feature type="compositionally biased region" description="Basic and acidic residues" evidence="5">
    <location>
        <begin position="418"/>
        <end position="428"/>
    </location>
</feature>
<evidence type="ECO:0000313" key="9">
    <source>
        <dbReference type="Proteomes" id="UP000824998"/>
    </source>
</evidence>
<dbReference type="OrthoDB" id="273917at2759"/>
<dbReference type="InterPro" id="IPR054708">
    <property type="entry name" value="MTPAP-like_central"/>
</dbReference>
<dbReference type="EMBL" id="MU251426">
    <property type="protein sequence ID" value="KAG9235658.1"/>
    <property type="molecule type" value="Genomic_DNA"/>
</dbReference>
<evidence type="ECO:0000256" key="1">
    <source>
        <dbReference type="ARBA" id="ARBA00008593"/>
    </source>
</evidence>
<feature type="compositionally biased region" description="Polar residues" evidence="5">
    <location>
        <begin position="35"/>
        <end position="44"/>
    </location>
</feature>
<dbReference type="InterPro" id="IPR045862">
    <property type="entry name" value="Trf4-like"/>
</dbReference>
<dbReference type="GO" id="GO:0031123">
    <property type="term" value="P:RNA 3'-end processing"/>
    <property type="evidence" value="ECO:0007669"/>
    <property type="project" value="TreeGrafter"/>
</dbReference>
<dbReference type="Gene3D" id="3.30.460.10">
    <property type="entry name" value="Beta Polymerase, domain 2"/>
    <property type="match status" value="1"/>
</dbReference>
<feature type="domain" description="PAP-associated" evidence="6">
    <location>
        <begin position="676"/>
        <end position="736"/>
    </location>
</feature>
<comment type="caution">
    <text evidence="8">The sequence shown here is derived from an EMBL/GenBank/DDBJ whole genome shotgun (WGS) entry which is preliminary data.</text>
</comment>
<evidence type="ECO:0000256" key="5">
    <source>
        <dbReference type="SAM" id="MobiDB-lite"/>
    </source>
</evidence>
<dbReference type="InterPro" id="IPR002058">
    <property type="entry name" value="PAP_assoc"/>
</dbReference>
<dbReference type="GO" id="GO:0010605">
    <property type="term" value="P:negative regulation of macromolecule metabolic process"/>
    <property type="evidence" value="ECO:0007669"/>
    <property type="project" value="UniProtKB-ARBA"/>
</dbReference>
<comment type="similarity">
    <text evidence="1">Belongs to the DNA polymerase type-B-like family.</text>
</comment>
<evidence type="ECO:0000259" key="6">
    <source>
        <dbReference type="Pfam" id="PF03828"/>
    </source>
</evidence>
<feature type="compositionally biased region" description="Acidic residues" evidence="5">
    <location>
        <begin position="294"/>
        <end position="306"/>
    </location>
</feature>
<dbReference type="Gene3D" id="1.10.1410.10">
    <property type="match status" value="1"/>
</dbReference>
<dbReference type="AlphaFoldDB" id="A0A9P7YKW0"/>
<evidence type="ECO:0000313" key="8">
    <source>
        <dbReference type="EMBL" id="KAG9235658.1"/>
    </source>
</evidence>
<evidence type="ECO:0000256" key="4">
    <source>
        <dbReference type="ARBA" id="ARBA00022842"/>
    </source>
</evidence>
<protein>
    <recommendedName>
        <fullName evidence="2">polynucleotide adenylyltransferase</fullName>
        <ecNumber evidence="2">2.7.7.19</ecNumber>
    </recommendedName>
</protein>
<sequence length="809" mass="91916">MSRPPLPPGPPPRHSYHGGDLYRPQEYESHRQNESYRPNQSYQLNEDRATHRPQSQYQFRGSDGYDYDRDYDSRQSSYSRRSPPRQRNRPPSPNNYPPHEENFTFRYDAPPGVDPSRGSSYRPRSPPRPSFQSRGDRGNGYPPEPREHMQGRPNIRSQRRGDMRGGRGGYRSRKASDRAFLQTNRAPTPELMSGIDEDRTDGVRYRPLADVSDSDEAEISLCEGDGEESQQPKKKQVRTEKKAADGDSVPQWSNPDPYTALPPPDAQKKKDMVKLIRKARVADGPETTAKPGAVDDDFISFDFGDDDVGHTDHNSTNHPRNSVRGAPTGPKHMQKFTAINDSYYPSNRPQNDAPSGPTESRLAARPYDPPSHERLPPPPAREPKLVRMSSSEMPLSKLPSKPPKYSVDLSSDPALGSRKRDIRDEIKGPPKIYSTNSGKKPPSDGKIVKGWRVRDGVPSCPWIEYDHSKSSNMGMWLHKEIIDFYYFVKPRDFEQVIRTKVVNDLRTAVRRQFRGFDIHPFGSFSAGLYLPTADMDLVCVSDEFMRTGYAYENRNMLFQFANWVRRSGLAIDGKVECISRAKVPLVKYIDRTTGLRIDLSFENDTGLIANKTFQDWKVEFPSMPILVTLIKHILAMRGLNEPVNGGIGGFSVICLVVSLLQQMPQVQSRSMIPEHHLGEVLMEFFDLYGNEFNFVTTAISLTPPAYLDKASIQNIPYNQNKNSLRISIIDPNKSNNDISGGASNTPRVLECFSRAHKDLQERMDYLQKLPERTKESILDCVLGGNYESFELQRNHLQYLHEELIGPVRD</sequence>
<keyword evidence="4" id="KW-0460">Magnesium</keyword>
<feature type="compositionally biased region" description="Basic and acidic residues" evidence="5">
    <location>
        <begin position="370"/>
        <end position="385"/>
    </location>
</feature>
<dbReference type="PANTHER" id="PTHR23092:SF15">
    <property type="entry name" value="INACTIVE NON-CANONICAL POLY(A) RNA POLYMERASE PROTEIN TRF4-2-RELATED"/>
    <property type="match status" value="1"/>
</dbReference>
<dbReference type="PANTHER" id="PTHR23092">
    <property type="entry name" value="POLY(A) RNA POLYMERASE"/>
    <property type="match status" value="1"/>
</dbReference>
<keyword evidence="9" id="KW-1185">Reference proteome</keyword>